<dbReference type="EMBL" id="ML975258">
    <property type="protein sequence ID" value="KAF1837806.1"/>
    <property type="molecule type" value="Genomic_DNA"/>
</dbReference>
<dbReference type="AlphaFoldDB" id="A0A6A5KSC7"/>
<gene>
    <name evidence="1" type="ORF">BDW02DRAFT_565731</name>
</gene>
<sequence>MAPAYPMVPFTRASLSMVRHITRRQRSRLLQSTSCRTTSQRSGKYLQTAFTVGGVVCWGTSYQMHAMYMEAHRLTFYACAIAYLHSTQSKITRYKIQDTGDCPSVACVIR</sequence>
<evidence type="ECO:0000313" key="2">
    <source>
        <dbReference type="Proteomes" id="UP000800040"/>
    </source>
</evidence>
<organism evidence="1 2">
    <name type="scientific">Decorospora gaudefroyi</name>
    <dbReference type="NCBI Taxonomy" id="184978"/>
    <lineage>
        <taxon>Eukaryota</taxon>
        <taxon>Fungi</taxon>
        <taxon>Dikarya</taxon>
        <taxon>Ascomycota</taxon>
        <taxon>Pezizomycotina</taxon>
        <taxon>Dothideomycetes</taxon>
        <taxon>Pleosporomycetidae</taxon>
        <taxon>Pleosporales</taxon>
        <taxon>Pleosporineae</taxon>
        <taxon>Pleosporaceae</taxon>
        <taxon>Decorospora</taxon>
    </lineage>
</organism>
<dbReference type="Proteomes" id="UP000800040">
    <property type="component" value="Unassembled WGS sequence"/>
</dbReference>
<proteinExistence type="predicted"/>
<protein>
    <submittedName>
        <fullName evidence="1">Uncharacterized protein</fullName>
    </submittedName>
</protein>
<accession>A0A6A5KSC7</accession>
<evidence type="ECO:0000313" key="1">
    <source>
        <dbReference type="EMBL" id="KAF1837806.1"/>
    </source>
</evidence>
<reference evidence="1" key="1">
    <citation type="submission" date="2020-01" db="EMBL/GenBank/DDBJ databases">
        <authorList>
            <consortium name="DOE Joint Genome Institute"/>
            <person name="Haridas S."/>
            <person name="Albert R."/>
            <person name="Binder M."/>
            <person name="Bloem J."/>
            <person name="Labutti K."/>
            <person name="Salamov A."/>
            <person name="Andreopoulos B."/>
            <person name="Baker S.E."/>
            <person name="Barry K."/>
            <person name="Bills G."/>
            <person name="Bluhm B.H."/>
            <person name="Cannon C."/>
            <person name="Castanera R."/>
            <person name="Culley D.E."/>
            <person name="Daum C."/>
            <person name="Ezra D."/>
            <person name="Gonzalez J.B."/>
            <person name="Henrissat B."/>
            <person name="Kuo A."/>
            <person name="Liang C."/>
            <person name="Lipzen A."/>
            <person name="Lutzoni F."/>
            <person name="Magnuson J."/>
            <person name="Mondo S."/>
            <person name="Nolan M."/>
            <person name="Ohm R."/>
            <person name="Pangilinan J."/>
            <person name="Park H.-J."/>
            <person name="Ramirez L."/>
            <person name="Alfaro M."/>
            <person name="Sun H."/>
            <person name="Tritt A."/>
            <person name="Yoshinaga Y."/>
            <person name="Zwiers L.-H."/>
            <person name="Turgeon B.G."/>
            <person name="Goodwin S.B."/>
            <person name="Spatafora J.W."/>
            <person name="Crous P.W."/>
            <person name="Grigoriev I.V."/>
        </authorList>
    </citation>
    <scope>NUCLEOTIDE SEQUENCE</scope>
    <source>
        <strain evidence="1">P77</strain>
    </source>
</reference>
<name>A0A6A5KSC7_9PLEO</name>
<keyword evidence="2" id="KW-1185">Reference proteome</keyword>